<feature type="domain" description="SGNH hydrolase-type esterase" evidence="2">
    <location>
        <begin position="65"/>
        <end position="243"/>
    </location>
</feature>
<evidence type="ECO:0000259" key="2">
    <source>
        <dbReference type="Pfam" id="PF13472"/>
    </source>
</evidence>
<feature type="signal peptide" evidence="1">
    <location>
        <begin position="1"/>
        <end position="26"/>
    </location>
</feature>
<protein>
    <submittedName>
        <fullName evidence="3">Acetylhydrolase</fullName>
    </submittedName>
</protein>
<dbReference type="InterPro" id="IPR036514">
    <property type="entry name" value="SGNH_hydro_sf"/>
</dbReference>
<dbReference type="GO" id="GO:0004622">
    <property type="term" value="F:phosphatidylcholine lysophospholipase activity"/>
    <property type="evidence" value="ECO:0007669"/>
    <property type="project" value="TreeGrafter"/>
</dbReference>
<comment type="caution">
    <text evidence="3">The sequence shown here is derived from an EMBL/GenBank/DDBJ whole genome shotgun (WGS) entry which is preliminary data.</text>
</comment>
<proteinExistence type="predicted"/>
<reference evidence="3 4" key="1">
    <citation type="submission" date="2020-04" db="EMBL/GenBank/DDBJ databases">
        <title>Description of novel Gluconacetobacter.</title>
        <authorList>
            <person name="Sombolestani A."/>
        </authorList>
    </citation>
    <scope>NUCLEOTIDE SEQUENCE [LARGE SCALE GENOMIC DNA]</scope>
    <source>
        <strain evidence="3 4">LMG 7603</strain>
    </source>
</reference>
<name>A0A7W4I474_GLUDI</name>
<dbReference type="AlphaFoldDB" id="A0A7W4I474"/>
<dbReference type="Proteomes" id="UP000550787">
    <property type="component" value="Unassembled WGS sequence"/>
</dbReference>
<dbReference type="Gene3D" id="3.40.50.1110">
    <property type="entry name" value="SGNH hydrolase"/>
    <property type="match status" value="1"/>
</dbReference>
<feature type="chain" id="PRO_5041101406" evidence="1">
    <location>
        <begin position="27"/>
        <end position="262"/>
    </location>
</feature>
<dbReference type="InterPro" id="IPR051532">
    <property type="entry name" value="Ester_Hydrolysis_Enzymes"/>
</dbReference>
<accession>A0A7W4I474</accession>
<dbReference type="Pfam" id="PF13472">
    <property type="entry name" value="Lipase_GDSL_2"/>
    <property type="match status" value="1"/>
</dbReference>
<sequence length="262" mass="29550">MIRRLTARSLLALPLLLLAGLGTARATPPNLAVQPVSRMDTPWWRQRFADKQAEIAHGRFDLVWLGDSITQNWERTGPEPWRQFAPVWQHYYGDRHAINLGFKGDSTCHVLWRLDHGELDFRPPPRLFVVLVGANNFGHVHIDAGHTYPGITRIVDQIHGRFPAAQVLLLEVLPSIRTAWITANTQRLNAMLRADIRRDRPWLHLQDVGAALERNGAPDPTRFLDPHLTPPDPPLHPSAAAQQDIARMIEPTVAAILGDHPH</sequence>
<evidence type="ECO:0000256" key="1">
    <source>
        <dbReference type="SAM" id="SignalP"/>
    </source>
</evidence>
<dbReference type="EMBL" id="JABEQG010000007">
    <property type="protein sequence ID" value="MBB2155853.1"/>
    <property type="molecule type" value="Genomic_DNA"/>
</dbReference>
<keyword evidence="1" id="KW-0732">Signal</keyword>
<dbReference type="PANTHER" id="PTHR30383:SF32">
    <property type="entry name" value="SGNH-HYDROLASE"/>
    <property type="match status" value="1"/>
</dbReference>
<dbReference type="PANTHER" id="PTHR30383">
    <property type="entry name" value="THIOESTERASE 1/PROTEASE 1/LYSOPHOSPHOLIPASE L1"/>
    <property type="match status" value="1"/>
</dbReference>
<dbReference type="InterPro" id="IPR013830">
    <property type="entry name" value="SGNH_hydro"/>
</dbReference>
<organism evidence="3 4">
    <name type="scientific">Gluconacetobacter diazotrophicus</name>
    <name type="common">Acetobacter diazotrophicus</name>
    <dbReference type="NCBI Taxonomy" id="33996"/>
    <lineage>
        <taxon>Bacteria</taxon>
        <taxon>Pseudomonadati</taxon>
        <taxon>Pseudomonadota</taxon>
        <taxon>Alphaproteobacteria</taxon>
        <taxon>Acetobacterales</taxon>
        <taxon>Acetobacteraceae</taxon>
        <taxon>Gluconacetobacter</taxon>
    </lineage>
</organism>
<keyword evidence="3" id="KW-0378">Hydrolase</keyword>
<evidence type="ECO:0000313" key="4">
    <source>
        <dbReference type="Proteomes" id="UP000550787"/>
    </source>
</evidence>
<evidence type="ECO:0000313" key="3">
    <source>
        <dbReference type="EMBL" id="MBB2155853.1"/>
    </source>
</evidence>
<dbReference type="RefSeq" id="WP_012225313.1">
    <property type="nucleotide sequence ID" value="NZ_JABEQG010000007.1"/>
</dbReference>
<gene>
    <name evidence="3" type="ORF">HLH33_05925</name>
</gene>
<dbReference type="SUPFAM" id="SSF52266">
    <property type="entry name" value="SGNH hydrolase"/>
    <property type="match status" value="1"/>
</dbReference>
<dbReference type="OMA" id="SITQNWE"/>